<dbReference type="GO" id="GO:0000724">
    <property type="term" value="P:double-strand break repair via homologous recombination"/>
    <property type="evidence" value="ECO:0007669"/>
    <property type="project" value="TreeGrafter"/>
</dbReference>
<keyword evidence="12" id="KW-0233">DNA recombination</keyword>
<evidence type="ECO:0000313" key="21">
    <source>
        <dbReference type="Proteomes" id="UP000242219"/>
    </source>
</evidence>
<dbReference type="Gene3D" id="1.10.10.1390">
    <property type="entry name" value="ATP-dependent DNA helicase RecQ"/>
    <property type="match status" value="1"/>
</dbReference>
<evidence type="ECO:0000256" key="9">
    <source>
        <dbReference type="ARBA" id="ARBA00022833"/>
    </source>
</evidence>
<evidence type="ECO:0000256" key="16">
    <source>
        <dbReference type="NCBIfam" id="TIGR01389"/>
    </source>
</evidence>
<dbReference type="RefSeq" id="WP_070066710.1">
    <property type="nucleotide sequence ID" value="NZ_MJUW02000056.1"/>
</dbReference>
<gene>
    <name evidence="20" type="ORF">BIY37_04900</name>
</gene>
<dbReference type="Proteomes" id="UP000242219">
    <property type="component" value="Unassembled WGS sequence"/>
</dbReference>
<dbReference type="SMART" id="SM00490">
    <property type="entry name" value="HELICc"/>
    <property type="match status" value="1"/>
</dbReference>
<keyword evidence="14" id="KW-0413">Isomerase</keyword>
<evidence type="ECO:0000256" key="1">
    <source>
        <dbReference type="ARBA" id="ARBA00001946"/>
    </source>
</evidence>
<dbReference type="Pfam" id="PF14493">
    <property type="entry name" value="HTH_40"/>
    <property type="match status" value="1"/>
</dbReference>
<dbReference type="FunFam" id="3.40.50.300:FF:000296">
    <property type="entry name" value="ATP-dependent DNA helicase RecQ"/>
    <property type="match status" value="1"/>
</dbReference>
<evidence type="ECO:0000256" key="14">
    <source>
        <dbReference type="ARBA" id="ARBA00023235"/>
    </source>
</evidence>
<dbReference type="Pfam" id="PF16124">
    <property type="entry name" value="RecQ_Zn_bind"/>
    <property type="match status" value="1"/>
</dbReference>
<keyword evidence="6" id="KW-0227">DNA damage</keyword>
<dbReference type="Pfam" id="PF00271">
    <property type="entry name" value="Helicase_C"/>
    <property type="match status" value="1"/>
</dbReference>
<keyword evidence="11" id="KW-0238">DNA-binding</keyword>
<comment type="cofactor">
    <cofactor evidence="2">
        <name>Zn(2+)</name>
        <dbReference type="ChEBI" id="CHEBI:29105"/>
    </cofactor>
</comment>
<proteinExistence type="inferred from homology"/>
<keyword evidence="21" id="KW-1185">Reference proteome</keyword>
<feature type="domain" description="HRDC" evidence="17">
    <location>
        <begin position="517"/>
        <end position="597"/>
    </location>
</feature>
<dbReference type="InterPro" id="IPR010997">
    <property type="entry name" value="HRDC-like_sf"/>
</dbReference>
<evidence type="ECO:0000256" key="10">
    <source>
        <dbReference type="ARBA" id="ARBA00022840"/>
    </source>
</evidence>
<dbReference type="SMART" id="SM00956">
    <property type="entry name" value="RQC"/>
    <property type="match status" value="1"/>
</dbReference>
<evidence type="ECO:0000256" key="6">
    <source>
        <dbReference type="ARBA" id="ARBA00022763"/>
    </source>
</evidence>
<dbReference type="CDD" id="cd17920">
    <property type="entry name" value="DEXHc_RecQ"/>
    <property type="match status" value="1"/>
</dbReference>
<dbReference type="GO" id="GO:0043138">
    <property type="term" value="F:3'-5' DNA helicase activity"/>
    <property type="evidence" value="ECO:0007669"/>
    <property type="project" value="UniProtKB-EC"/>
</dbReference>
<evidence type="ECO:0000256" key="4">
    <source>
        <dbReference type="ARBA" id="ARBA00022723"/>
    </source>
</evidence>
<dbReference type="GO" id="GO:0006260">
    <property type="term" value="P:DNA replication"/>
    <property type="evidence" value="ECO:0007669"/>
    <property type="project" value="InterPro"/>
</dbReference>
<organism evidence="20 21">
    <name type="scientific">Candidatus Brocadia sapporoensis</name>
    <dbReference type="NCBI Taxonomy" id="392547"/>
    <lineage>
        <taxon>Bacteria</taxon>
        <taxon>Pseudomonadati</taxon>
        <taxon>Planctomycetota</taxon>
        <taxon>Candidatus Brocadiia</taxon>
        <taxon>Candidatus Brocadiales</taxon>
        <taxon>Candidatus Brocadiaceae</taxon>
        <taxon>Candidatus Brocadia</taxon>
    </lineage>
</organism>
<evidence type="ECO:0000256" key="15">
    <source>
        <dbReference type="ARBA" id="ARBA00034617"/>
    </source>
</evidence>
<dbReference type="Pfam" id="PF00570">
    <property type="entry name" value="HRDC"/>
    <property type="match status" value="1"/>
</dbReference>
<dbReference type="Pfam" id="PF00270">
    <property type="entry name" value="DEAD"/>
    <property type="match status" value="1"/>
</dbReference>
<dbReference type="GO" id="GO:0046872">
    <property type="term" value="F:metal ion binding"/>
    <property type="evidence" value="ECO:0007669"/>
    <property type="project" value="UniProtKB-KW"/>
</dbReference>
<dbReference type="PANTHER" id="PTHR13710">
    <property type="entry name" value="DNA HELICASE RECQ FAMILY MEMBER"/>
    <property type="match status" value="1"/>
</dbReference>
<evidence type="ECO:0000256" key="8">
    <source>
        <dbReference type="ARBA" id="ARBA00022806"/>
    </source>
</evidence>
<evidence type="ECO:0000259" key="17">
    <source>
        <dbReference type="PROSITE" id="PS50967"/>
    </source>
</evidence>
<dbReference type="InterPro" id="IPR018982">
    <property type="entry name" value="RQC_domain"/>
</dbReference>
<dbReference type="GO" id="GO:0003677">
    <property type="term" value="F:DNA binding"/>
    <property type="evidence" value="ECO:0007669"/>
    <property type="project" value="UniProtKB-KW"/>
</dbReference>
<dbReference type="EC" id="5.6.2.4" evidence="16"/>
<dbReference type="NCBIfam" id="TIGR01389">
    <property type="entry name" value="recQ"/>
    <property type="match status" value="1"/>
</dbReference>
<dbReference type="InterPro" id="IPR006293">
    <property type="entry name" value="DNA_helicase_ATP-dep_RecQ_bac"/>
</dbReference>
<comment type="caution">
    <text evidence="20">The sequence shown here is derived from an EMBL/GenBank/DDBJ whole genome shotgun (WGS) entry which is preliminary data.</text>
</comment>
<keyword evidence="9" id="KW-0862">Zinc</keyword>
<dbReference type="PROSITE" id="PS51194">
    <property type="entry name" value="HELICASE_CTER"/>
    <property type="match status" value="1"/>
</dbReference>
<dbReference type="InterPro" id="IPR044876">
    <property type="entry name" value="HRDC_dom_sf"/>
</dbReference>
<keyword evidence="4" id="KW-0479">Metal-binding</keyword>
<dbReference type="GO" id="GO:0009378">
    <property type="term" value="F:four-way junction helicase activity"/>
    <property type="evidence" value="ECO:0007669"/>
    <property type="project" value="TreeGrafter"/>
</dbReference>
<evidence type="ECO:0000256" key="12">
    <source>
        <dbReference type="ARBA" id="ARBA00023172"/>
    </source>
</evidence>
<accession>A0A1V6M1F6</accession>
<protein>
    <recommendedName>
        <fullName evidence="16">DNA helicase RecQ</fullName>
        <ecNumber evidence="16">5.6.2.4</ecNumber>
    </recommendedName>
</protein>
<evidence type="ECO:0000259" key="19">
    <source>
        <dbReference type="PROSITE" id="PS51194"/>
    </source>
</evidence>
<evidence type="ECO:0000259" key="18">
    <source>
        <dbReference type="PROSITE" id="PS51192"/>
    </source>
</evidence>
<dbReference type="GO" id="GO:0005524">
    <property type="term" value="F:ATP binding"/>
    <property type="evidence" value="ECO:0007669"/>
    <property type="project" value="UniProtKB-KW"/>
</dbReference>
<dbReference type="InterPro" id="IPR011545">
    <property type="entry name" value="DEAD/DEAH_box_helicase_dom"/>
</dbReference>
<dbReference type="GO" id="GO:0005694">
    <property type="term" value="C:chromosome"/>
    <property type="evidence" value="ECO:0007669"/>
    <property type="project" value="TreeGrafter"/>
</dbReference>
<evidence type="ECO:0000256" key="11">
    <source>
        <dbReference type="ARBA" id="ARBA00023125"/>
    </source>
</evidence>
<evidence type="ECO:0000256" key="2">
    <source>
        <dbReference type="ARBA" id="ARBA00001947"/>
    </source>
</evidence>
<dbReference type="PROSITE" id="PS51192">
    <property type="entry name" value="HELICASE_ATP_BIND_1"/>
    <property type="match status" value="1"/>
</dbReference>
<comment type="catalytic activity">
    <reaction evidence="15">
        <text>Couples ATP hydrolysis with the unwinding of duplex DNA by translocating in the 3'-5' direction.</text>
        <dbReference type="EC" id="5.6.2.4"/>
    </reaction>
</comment>
<keyword evidence="10" id="KW-0067">ATP-binding</keyword>
<dbReference type="InterPro" id="IPR004589">
    <property type="entry name" value="DNA_helicase_ATP-dep_RecQ"/>
</dbReference>
<dbReference type="GO" id="GO:0009432">
    <property type="term" value="P:SOS response"/>
    <property type="evidence" value="ECO:0007669"/>
    <property type="project" value="UniProtKB-UniRule"/>
</dbReference>
<dbReference type="InterPro" id="IPR036388">
    <property type="entry name" value="WH-like_DNA-bd_sf"/>
</dbReference>
<evidence type="ECO:0000256" key="5">
    <source>
        <dbReference type="ARBA" id="ARBA00022741"/>
    </source>
</evidence>
<dbReference type="GO" id="GO:0016787">
    <property type="term" value="F:hydrolase activity"/>
    <property type="evidence" value="ECO:0007669"/>
    <property type="project" value="UniProtKB-KW"/>
</dbReference>
<dbReference type="Pfam" id="PF09382">
    <property type="entry name" value="RQC"/>
    <property type="match status" value="1"/>
</dbReference>
<dbReference type="EMBL" id="MJUW02000056">
    <property type="protein sequence ID" value="OQD46166.1"/>
    <property type="molecule type" value="Genomic_DNA"/>
</dbReference>
<keyword evidence="7" id="KW-0378">Hydrolase</keyword>
<dbReference type="InterPro" id="IPR002121">
    <property type="entry name" value="HRDC_dom"/>
</dbReference>
<comment type="similarity">
    <text evidence="3">Belongs to the helicase family. RecQ subfamily.</text>
</comment>
<dbReference type="Gene3D" id="1.10.10.10">
    <property type="entry name" value="Winged helix-like DNA-binding domain superfamily/Winged helix DNA-binding domain"/>
    <property type="match status" value="1"/>
</dbReference>
<dbReference type="NCBIfam" id="TIGR00614">
    <property type="entry name" value="recQ_fam"/>
    <property type="match status" value="1"/>
</dbReference>
<dbReference type="Gene3D" id="3.40.50.300">
    <property type="entry name" value="P-loop containing nucleotide triphosphate hydrolases"/>
    <property type="match status" value="2"/>
</dbReference>
<comment type="cofactor">
    <cofactor evidence="1">
        <name>Mg(2+)</name>
        <dbReference type="ChEBI" id="CHEBI:18420"/>
    </cofactor>
</comment>
<dbReference type="CDD" id="cd18794">
    <property type="entry name" value="SF2_C_RecQ"/>
    <property type="match status" value="1"/>
</dbReference>
<dbReference type="InterPro" id="IPR027417">
    <property type="entry name" value="P-loop_NTPase"/>
</dbReference>
<name>A0A1V6M1F6_9BACT</name>
<evidence type="ECO:0000256" key="13">
    <source>
        <dbReference type="ARBA" id="ARBA00023204"/>
    </source>
</evidence>
<reference evidence="20 21" key="1">
    <citation type="journal article" date="2016" name="Genome Announc.">
        <title>Draft Genome Sequence of the Anaerobic Ammonium-Oxidizing Bacterium 'Candidatus Brocadia sp. 40'.</title>
        <authorList>
            <person name="Ali M."/>
            <person name="Haroon M.F."/>
            <person name="Narita Y."/>
            <person name="Zhang L."/>
            <person name="Rangel Shaw D."/>
            <person name="Okabe S."/>
            <person name="Saikaly P.E."/>
        </authorList>
    </citation>
    <scope>NUCLEOTIDE SEQUENCE [LARGE SCALE GENOMIC DNA]</scope>
    <source>
        <strain evidence="20 21">40</strain>
    </source>
</reference>
<keyword evidence="5" id="KW-0547">Nucleotide-binding</keyword>
<dbReference type="InterPro" id="IPR029491">
    <property type="entry name" value="Helicase_HTH"/>
</dbReference>
<dbReference type="SMART" id="SM00341">
    <property type="entry name" value="HRDC"/>
    <property type="match status" value="1"/>
</dbReference>
<dbReference type="SMART" id="SM00487">
    <property type="entry name" value="DEXDc"/>
    <property type="match status" value="1"/>
</dbReference>
<dbReference type="InterPro" id="IPR001650">
    <property type="entry name" value="Helicase_C-like"/>
</dbReference>
<evidence type="ECO:0000256" key="3">
    <source>
        <dbReference type="ARBA" id="ARBA00005446"/>
    </source>
</evidence>
<dbReference type="InterPro" id="IPR014001">
    <property type="entry name" value="Helicase_ATP-bd"/>
</dbReference>
<dbReference type="Gene3D" id="1.10.150.80">
    <property type="entry name" value="HRDC domain"/>
    <property type="match status" value="1"/>
</dbReference>
<dbReference type="SUPFAM" id="SSF47819">
    <property type="entry name" value="HRDC-like"/>
    <property type="match status" value="1"/>
</dbReference>
<evidence type="ECO:0000313" key="20">
    <source>
        <dbReference type="EMBL" id="OQD46166.1"/>
    </source>
</evidence>
<keyword evidence="8 20" id="KW-0347">Helicase</keyword>
<keyword evidence="13" id="KW-0234">DNA repair</keyword>
<dbReference type="FunFam" id="3.40.50.300:FF:000156">
    <property type="entry name" value="ATP-dependent DNA helicase recQ"/>
    <property type="match status" value="1"/>
</dbReference>
<dbReference type="GO" id="GO:0005737">
    <property type="term" value="C:cytoplasm"/>
    <property type="evidence" value="ECO:0007669"/>
    <property type="project" value="TreeGrafter"/>
</dbReference>
<sequence>MLMYDLLQKYFGYTSFYPLQEDIIKEVLEHRDVFVLMPTGSGKSLCYQLPALLFSGVTIVVSPLIALMKDQVDGLLANGIPATFINSSLSYHEIDTRRQQLSNHEIKILYVAPERLLMSEFLEFVQGLKVSLFAIDESHCISEWGHDFRPEYRQLKILKEIFPHIPVIALTATATQVVQDDIIRQLKLSRCKVFRASFNRKNLYYQIKPKQEPLRQILQYLEGQRKDSGIIYCQSRKAVENLASGLQKKGYRALPYHAGLTAEVRTEHQERFIRDDVEIIVATIAFGMGIDKPNVRYVIHYDLPKSIEGYYQETGRAGRDGLPSECILFFSYADKFKIEHFIQQKKDENEKQIAYRQLRELITYCESNVCRRKLLLAYFGETFEGPNCGGCDVCLEPKERFDGTIAAQKILSCVYRTGERFGINYIVEVLLGTRNQKVLQNQHDTLKTYGVGKEYSRLQWQSFIRELIQFGYLRLDGDEYPILKLHEKSRPVLLGNEKVSLIKPEEKLPVQKTEEYEAYDHTLFERLRTLRKTLADQEGVPPYIIFHDTSLKEMTTYYPQSLLDLRKISGVGDQKLMKHGKVFIKEIADYCEQHHIMPKQIAQEHSESPVKQTKYSTVQTTLGLYQQRLSIHEIAQKRGLALSTIVSHLEKLILNGESISIDGMVNSEKQNHIREVLNKFGMDRLTPVKEKLGDGYSYEEIRLVRVKMMCESGRK</sequence>
<dbReference type="PANTHER" id="PTHR13710:SF105">
    <property type="entry name" value="ATP-DEPENDENT DNA HELICASE Q1"/>
    <property type="match status" value="1"/>
</dbReference>
<feature type="domain" description="Helicase C-terminal" evidence="19">
    <location>
        <begin position="213"/>
        <end position="362"/>
    </location>
</feature>
<dbReference type="InterPro" id="IPR032284">
    <property type="entry name" value="RecQ_Zn-bd"/>
</dbReference>
<dbReference type="PROSITE" id="PS50967">
    <property type="entry name" value="HRDC"/>
    <property type="match status" value="1"/>
</dbReference>
<evidence type="ECO:0000256" key="7">
    <source>
        <dbReference type="ARBA" id="ARBA00022801"/>
    </source>
</evidence>
<dbReference type="AlphaFoldDB" id="A0A1V6M1F6"/>
<dbReference type="SUPFAM" id="SSF52540">
    <property type="entry name" value="P-loop containing nucleoside triphosphate hydrolases"/>
    <property type="match status" value="2"/>
</dbReference>
<feature type="domain" description="Helicase ATP-binding" evidence="18">
    <location>
        <begin position="24"/>
        <end position="192"/>
    </location>
</feature>